<dbReference type="InterPro" id="IPR042529">
    <property type="entry name" value="IF_2B-like_C"/>
</dbReference>
<feature type="binding site" evidence="2">
    <location>
        <position position="83"/>
    </location>
    <ligand>
        <name>substrate</name>
    </ligand>
</feature>
<dbReference type="FunFam" id="3.40.50.10470:FF:000006">
    <property type="entry name" value="Methylthioribose-1-phosphate isomerase"/>
    <property type="match status" value="1"/>
</dbReference>
<gene>
    <name evidence="3" type="ORF">SBU_000950</name>
</gene>
<dbReference type="PATRIC" id="fig|1839936.3.peg.958"/>
<dbReference type="HAMAP" id="MF_01678">
    <property type="entry name" value="Salvage_MtnA"/>
    <property type="match status" value="1"/>
</dbReference>
<keyword evidence="2" id="KW-0486">Methionine biosynthesis</keyword>
<comment type="catalytic activity">
    <reaction evidence="2">
        <text>5-(methylsulfanyl)-alpha-D-ribose 1-phosphate = 5-(methylsulfanyl)-D-ribulose 1-phosphate</text>
        <dbReference type="Rhea" id="RHEA:19989"/>
        <dbReference type="ChEBI" id="CHEBI:58533"/>
        <dbReference type="ChEBI" id="CHEBI:58548"/>
        <dbReference type="EC" id="5.3.1.23"/>
    </reaction>
</comment>
<dbReference type="EMBL" id="LYOR01000004">
    <property type="protein sequence ID" value="OFV66013.1"/>
    <property type="molecule type" value="Genomic_DNA"/>
</dbReference>
<feature type="binding site" evidence="2">
    <location>
        <begin position="238"/>
        <end position="239"/>
    </location>
    <ligand>
        <name>substrate</name>
    </ligand>
</feature>
<feature type="active site" description="Proton donor" evidence="2">
    <location>
        <position position="229"/>
    </location>
</feature>
<dbReference type="PANTHER" id="PTHR43475:SF1">
    <property type="entry name" value="METHYLTHIORIBOSE-1-PHOSPHATE ISOMERASE"/>
    <property type="match status" value="1"/>
</dbReference>
<dbReference type="NCBIfam" id="TIGR00512">
    <property type="entry name" value="salvage_mtnA"/>
    <property type="match status" value="1"/>
</dbReference>
<sequence length="335" mass="37042">MRTVEWDDEKKVVKLIDQRVLPSDPPILECRTVSELIDAIQTLAVRGAPAIGVAGAFGVVLSFKESSTIEEARRKCDELKRARPTAVNLSWAIERVLAAVEDCESVDNAMEKSLDLAKRMAEEDVEINRAIGKMGAKLFEDGDRVLTHCNAGRLACVDWGTALGVIRSCHEEGKRVFVIATETRPLNQGSRITAWELMRDGIPVTLITDSSAAYLMRKGMIDKVIVGADRIVRDAVFNKIGTYSHAISAKRHGIPFYVAAPMSTFDLDHTEADIKVEERDGDELRYFKGIKNAPDGVDVLNFAFDATPLELVDAIITEKGILHPQNGRIEVDRQI</sequence>
<dbReference type="Pfam" id="PF01008">
    <property type="entry name" value="IF-2B"/>
    <property type="match status" value="1"/>
</dbReference>
<reference evidence="3" key="1">
    <citation type="submission" date="2016-05" db="EMBL/GenBank/DDBJ databases">
        <title>Microbial consortia oxidize butane by reversing methanogenesis.</title>
        <authorList>
            <person name="Laso-Perez R."/>
            <person name="Richter M."/>
            <person name="Wegener G."/>
            <person name="Musat F."/>
        </authorList>
    </citation>
    <scope>NUCLEOTIDE SEQUENCE [LARGE SCALE GENOMIC DNA]</scope>
    <source>
        <strain evidence="3">BOX1</strain>
    </source>
</reference>
<dbReference type="SUPFAM" id="SSF100950">
    <property type="entry name" value="NagB/RpiA/CoA transferase-like"/>
    <property type="match status" value="1"/>
</dbReference>
<evidence type="ECO:0000256" key="1">
    <source>
        <dbReference type="ARBA" id="ARBA00023235"/>
    </source>
</evidence>
<dbReference type="InterPro" id="IPR011559">
    <property type="entry name" value="Initiation_fac_2B_a/b/d"/>
</dbReference>
<keyword evidence="4" id="KW-1185">Reference proteome</keyword>
<proteinExistence type="inferred from homology"/>
<comment type="caution">
    <text evidence="3">The sequence shown here is derived from an EMBL/GenBank/DDBJ whole genome shotgun (WGS) entry which is preliminary data.</text>
</comment>
<dbReference type="FunFam" id="1.20.120.420:FF:000003">
    <property type="entry name" value="Methylthioribose-1-phosphate isomerase"/>
    <property type="match status" value="1"/>
</dbReference>
<feature type="binding site" evidence="2">
    <location>
        <begin position="46"/>
        <end position="48"/>
    </location>
    <ligand>
        <name>substrate</name>
    </ligand>
</feature>
<dbReference type="InterPro" id="IPR027363">
    <property type="entry name" value="M1Pi_N"/>
</dbReference>
<name>A0A1F2P4C3_9EURY</name>
<dbReference type="Gene3D" id="1.20.120.420">
    <property type="entry name" value="translation initiation factor eif-2b, domain 1"/>
    <property type="match status" value="1"/>
</dbReference>
<feature type="binding site" evidence="2">
    <location>
        <position position="188"/>
    </location>
    <ligand>
        <name>substrate</name>
    </ligand>
</feature>
<dbReference type="PANTHER" id="PTHR43475">
    <property type="entry name" value="METHYLTHIORIBOSE-1-PHOSPHATE ISOMERASE"/>
    <property type="match status" value="1"/>
</dbReference>
<evidence type="ECO:0000256" key="2">
    <source>
        <dbReference type="HAMAP-Rule" id="MF_01678"/>
    </source>
</evidence>
<dbReference type="Gene3D" id="3.40.50.10470">
    <property type="entry name" value="Translation initiation factor eif-2b, domain 2"/>
    <property type="match status" value="1"/>
</dbReference>
<dbReference type="AlphaFoldDB" id="A0A1F2P4C3"/>
<accession>A0A1F2P4C3</accession>
<dbReference type="NCBIfam" id="TIGR00524">
    <property type="entry name" value="eIF-2B_rel"/>
    <property type="match status" value="1"/>
</dbReference>
<feature type="site" description="Transition state stabilizer" evidence="2">
    <location>
        <position position="149"/>
    </location>
</feature>
<keyword evidence="1 2" id="KW-0413">Isomerase</keyword>
<comment type="function">
    <text evidence="2">Catalyzes the interconversion of methylthioribose-1-phosphate (MTR-1-P) into methylthioribulose-1-phosphate (MTRu-1-P).</text>
</comment>
<evidence type="ECO:0000313" key="3">
    <source>
        <dbReference type="EMBL" id="OFV66013.1"/>
    </source>
</evidence>
<dbReference type="EC" id="5.3.1.23" evidence="2"/>
<dbReference type="STRING" id="1839936.SBU_000950"/>
<dbReference type="Proteomes" id="UP000185779">
    <property type="component" value="Unassembled WGS sequence"/>
</dbReference>
<dbReference type="InterPro" id="IPR000649">
    <property type="entry name" value="IF-2B-related"/>
</dbReference>
<dbReference type="InterPro" id="IPR037171">
    <property type="entry name" value="NagB/RpiA_transferase-like"/>
</dbReference>
<keyword evidence="2" id="KW-0028">Amino-acid biosynthesis</keyword>
<comment type="similarity">
    <text evidence="2">Belongs to the EIF-2B alpha/beta/delta subunits family. MtnA subfamily.</text>
</comment>
<dbReference type="GO" id="GO:0019509">
    <property type="term" value="P:L-methionine salvage from methylthioadenosine"/>
    <property type="evidence" value="ECO:0007669"/>
    <property type="project" value="UniProtKB-UniRule"/>
</dbReference>
<evidence type="ECO:0000313" key="4">
    <source>
        <dbReference type="Proteomes" id="UP000185779"/>
    </source>
</evidence>
<dbReference type="InterPro" id="IPR005251">
    <property type="entry name" value="IF-M1Pi"/>
</dbReference>
<dbReference type="NCBIfam" id="NF004326">
    <property type="entry name" value="PRK05720.1"/>
    <property type="match status" value="1"/>
</dbReference>
<organism evidence="3 4">
    <name type="scientific">Candidatus Syntropharchaeum butanivorans</name>
    <dbReference type="NCBI Taxonomy" id="1839936"/>
    <lineage>
        <taxon>Archaea</taxon>
        <taxon>Methanobacteriati</taxon>
        <taxon>Methanobacteriota</taxon>
        <taxon>Stenosarchaea group</taxon>
        <taxon>Methanomicrobia</taxon>
        <taxon>Methanosarcinales</taxon>
        <taxon>ANME-2 cluster</taxon>
        <taxon>Candidatus Syntropharchaeum</taxon>
    </lineage>
</organism>
<dbReference type="GO" id="GO:0046523">
    <property type="term" value="F:S-methyl-5-thioribose-1-phosphate isomerase activity"/>
    <property type="evidence" value="ECO:0007669"/>
    <property type="project" value="UniProtKB-UniRule"/>
</dbReference>
<protein>
    <recommendedName>
        <fullName evidence="2">Putative methylthioribose-1-phosphate isomerase</fullName>
        <shortName evidence="2">M1Pi</shortName>
        <shortName evidence="2">MTR-1-P isomerase</shortName>
        <ecNumber evidence="2">5.3.1.23</ecNumber>
    </recommendedName>
    <alternativeName>
        <fullName evidence="2">MTNA-like protein</fullName>
        <shortName evidence="2">aMTNA</shortName>
    </alternativeName>
    <alternativeName>
        <fullName evidence="2">S-methyl-5-thioribose-1-phosphate isomerase</fullName>
    </alternativeName>
</protein>